<dbReference type="EMBL" id="CAEZYZ010000018">
    <property type="protein sequence ID" value="CAB4738575.1"/>
    <property type="molecule type" value="Genomic_DNA"/>
</dbReference>
<reference evidence="1" key="1">
    <citation type="submission" date="2020-05" db="EMBL/GenBank/DDBJ databases">
        <authorList>
            <person name="Chiriac C."/>
            <person name="Salcher M."/>
            <person name="Ghai R."/>
            <person name="Kavagutti S V."/>
        </authorList>
    </citation>
    <scope>NUCLEOTIDE SEQUENCE</scope>
</reference>
<gene>
    <name evidence="1" type="ORF">UFOPK2810_00187</name>
</gene>
<name>A0A6J6SV44_9ZZZZ</name>
<sequence length="109" mass="11924">MSLANLGVYEIQSPAQIDKADSGKDDIDIWLAENGANTSWTNTTQTLVGSTEEKYIAAWNFMVSAHAGDYFELMWSSPDTFMRLVTVPAQVSPARPGVPSVIVSVMQVR</sequence>
<proteinExistence type="predicted"/>
<accession>A0A6J6SV44</accession>
<organism evidence="1">
    <name type="scientific">freshwater metagenome</name>
    <dbReference type="NCBI Taxonomy" id="449393"/>
    <lineage>
        <taxon>unclassified sequences</taxon>
        <taxon>metagenomes</taxon>
        <taxon>ecological metagenomes</taxon>
    </lineage>
</organism>
<protein>
    <submittedName>
        <fullName evidence="1">Unannotated protein</fullName>
    </submittedName>
</protein>
<evidence type="ECO:0000313" key="1">
    <source>
        <dbReference type="EMBL" id="CAB4738575.1"/>
    </source>
</evidence>
<dbReference type="AlphaFoldDB" id="A0A6J6SV44"/>